<evidence type="ECO:0000256" key="2">
    <source>
        <dbReference type="ARBA" id="ARBA00022490"/>
    </source>
</evidence>
<dbReference type="HAMAP" id="MF_00945_A">
    <property type="entry name" value="NusA_A"/>
    <property type="match status" value="1"/>
</dbReference>
<dbReference type="NCBIfam" id="TIGR01952">
    <property type="entry name" value="nusA_arch"/>
    <property type="match status" value="1"/>
</dbReference>
<keyword evidence="3" id="KW-0694">RNA-binding</keyword>
<evidence type="ECO:0000256" key="6">
    <source>
        <dbReference type="HAMAP-Rule" id="MF_00945"/>
    </source>
</evidence>
<evidence type="ECO:0000259" key="7">
    <source>
        <dbReference type="Pfam" id="PF07650"/>
    </source>
</evidence>
<dbReference type="RefSeq" id="WP_133516766.1">
    <property type="nucleotide sequence ID" value="NZ_JAHDUW010000001.1"/>
</dbReference>
<gene>
    <name evidence="6" type="primary">nusA</name>
    <name evidence="8" type="ORF">C7391_0294</name>
</gene>
<sequence>MSGIKITFEEMQYIARFEDITSAKVLDCIVESDRIINVIQQGEMGLAIGKGGENINRAKKAIDKPIELVEYSDDPATFIKNIFGSVITIKNVTFKEVNDKKVAEIEVAAKDKGLAIGKNGKNIAKVKLLAQRHHNIDDVILK</sequence>
<organism evidence="8 9">
    <name type="scientific">Methanimicrococcus blatticola</name>
    <dbReference type="NCBI Taxonomy" id="91560"/>
    <lineage>
        <taxon>Archaea</taxon>
        <taxon>Methanobacteriati</taxon>
        <taxon>Methanobacteriota</taxon>
        <taxon>Stenosarchaea group</taxon>
        <taxon>Methanomicrobia</taxon>
        <taxon>Methanosarcinales</taxon>
        <taxon>Methanosarcinaceae</taxon>
        <taxon>Methanimicrococcus</taxon>
    </lineage>
</organism>
<dbReference type="GO" id="GO:0003723">
    <property type="term" value="F:RNA binding"/>
    <property type="evidence" value="ECO:0007669"/>
    <property type="project" value="UniProtKB-KW"/>
</dbReference>
<dbReference type="InterPro" id="IPR015946">
    <property type="entry name" value="KH_dom-like_a/b"/>
</dbReference>
<keyword evidence="5 6" id="KW-0804">Transcription</keyword>
<dbReference type="CDD" id="cd22531">
    <property type="entry name" value="KH-II_NusA_arch_rpt2"/>
    <property type="match status" value="1"/>
</dbReference>
<dbReference type="InterPro" id="IPR030842">
    <property type="entry name" value="TF_NusA_bacterial"/>
</dbReference>
<dbReference type="Gene3D" id="3.30.300.20">
    <property type="match status" value="2"/>
</dbReference>
<dbReference type="InterPro" id="IPR009019">
    <property type="entry name" value="KH_sf_prok-type"/>
</dbReference>
<evidence type="ECO:0000313" key="9">
    <source>
        <dbReference type="Proteomes" id="UP000294855"/>
    </source>
</evidence>
<dbReference type="InterPro" id="IPR010212">
    <property type="entry name" value="NusA_arc"/>
</dbReference>
<evidence type="ECO:0000256" key="1">
    <source>
        <dbReference type="ARBA" id="ARBA00022472"/>
    </source>
</evidence>
<comment type="similarity">
    <text evidence="6">Belongs to the NusA family.</text>
</comment>
<dbReference type="PANTHER" id="PTHR22648">
    <property type="entry name" value="TRANSCRIPTION TERMINATION FACTOR NUSA"/>
    <property type="match status" value="1"/>
</dbReference>
<proteinExistence type="inferred from homology"/>
<dbReference type="GO" id="GO:0005829">
    <property type="term" value="C:cytosol"/>
    <property type="evidence" value="ECO:0007669"/>
    <property type="project" value="TreeGrafter"/>
</dbReference>
<evidence type="ECO:0000313" key="8">
    <source>
        <dbReference type="EMBL" id="TDQ71190.1"/>
    </source>
</evidence>
<keyword evidence="9" id="KW-1185">Reference proteome</keyword>
<name>A0A484F5Z2_9EURY</name>
<dbReference type="AlphaFoldDB" id="A0A484F5Z2"/>
<dbReference type="Pfam" id="PF07650">
    <property type="entry name" value="KH_2"/>
    <property type="match status" value="1"/>
</dbReference>
<keyword evidence="1 6" id="KW-0806">Transcription termination</keyword>
<dbReference type="SUPFAM" id="SSF54814">
    <property type="entry name" value="Prokaryotic type KH domain (KH-domain type II)"/>
    <property type="match status" value="2"/>
</dbReference>
<accession>A0A484F5Z2</accession>
<dbReference type="PANTHER" id="PTHR22648:SF0">
    <property type="entry name" value="TRANSCRIPTION TERMINATION_ANTITERMINATION PROTEIN NUSA"/>
    <property type="match status" value="1"/>
</dbReference>
<dbReference type="EMBL" id="SNYS01000005">
    <property type="protein sequence ID" value="TDQ71190.1"/>
    <property type="molecule type" value="Genomic_DNA"/>
</dbReference>
<evidence type="ECO:0000256" key="4">
    <source>
        <dbReference type="ARBA" id="ARBA00023015"/>
    </source>
</evidence>
<evidence type="ECO:0000256" key="3">
    <source>
        <dbReference type="ARBA" id="ARBA00022884"/>
    </source>
</evidence>
<keyword evidence="4 6" id="KW-0805">Transcription regulation</keyword>
<dbReference type="InterPro" id="IPR004044">
    <property type="entry name" value="KH_dom_type_2"/>
</dbReference>
<dbReference type="GO" id="GO:0006353">
    <property type="term" value="P:DNA-templated transcription termination"/>
    <property type="evidence" value="ECO:0007669"/>
    <property type="project" value="UniProtKB-UniRule"/>
</dbReference>
<keyword evidence="2 6" id="KW-0963">Cytoplasm</keyword>
<comment type="caution">
    <text evidence="8">The sequence shown here is derived from an EMBL/GenBank/DDBJ whole genome shotgun (WGS) entry which is preliminary data.</text>
</comment>
<dbReference type="Proteomes" id="UP000294855">
    <property type="component" value="Unassembled WGS sequence"/>
</dbReference>
<reference evidence="8 9" key="1">
    <citation type="submission" date="2019-03" db="EMBL/GenBank/DDBJ databases">
        <title>Genomic Encyclopedia of Type Strains, Phase IV (KMG-IV): sequencing the most valuable type-strain genomes for metagenomic binning, comparative biology and taxonomic classification.</title>
        <authorList>
            <person name="Goeker M."/>
        </authorList>
    </citation>
    <scope>NUCLEOTIDE SEQUENCE [LARGE SCALE GENOMIC DNA]</scope>
    <source>
        <strain evidence="8 9">DSM 13328</strain>
    </source>
</reference>
<comment type="subcellular location">
    <subcellularLocation>
        <location evidence="6">Cytoplasm</location>
    </subcellularLocation>
</comment>
<dbReference type="GO" id="GO:0031564">
    <property type="term" value="P:transcription antitermination"/>
    <property type="evidence" value="ECO:0007669"/>
    <property type="project" value="InterPro"/>
</dbReference>
<evidence type="ECO:0000256" key="5">
    <source>
        <dbReference type="ARBA" id="ARBA00023163"/>
    </source>
</evidence>
<dbReference type="OrthoDB" id="4116at2157"/>
<feature type="domain" description="KH type-2" evidence="7">
    <location>
        <begin position="17"/>
        <end position="87"/>
    </location>
</feature>
<protein>
    <recommendedName>
        <fullName evidence="6">Probable transcription termination protein NusA</fullName>
    </recommendedName>
</protein>
<comment type="function">
    <text evidence="6">Participates in transcription termination.</text>
</comment>